<gene>
    <name evidence="3" type="ORF">SNAT2548_LOCUS31802</name>
</gene>
<evidence type="ECO:0000256" key="1">
    <source>
        <dbReference type="SAM" id="Coils"/>
    </source>
</evidence>
<dbReference type="Proteomes" id="UP000604046">
    <property type="component" value="Unassembled WGS sequence"/>
</dbReference>
<evidence type="ECO:0000313" key="3">
    <source>
        <dbReference type="EMBL" id="CAE7562888.1"/>
    </source>
</evidence>
<accession>A0A812U9W1</accession>
<name>A0A812U9W1_9DINO</name>
<keyword evidence="4" id="KW-1185">Reference proteome</keyword>
<keyword evidence="1" id="KW-0175">Coiled coil</keyword>
<evidence type="ECO:0000256" key="2">
    <source>
        <dbReference type="SAM" id="MobiDB-lite"/>
    </source>
</evidence>
<feature type="region of interest" description="Disordered" evidence="2">
    <location>
        <begin position="37"/>
        <end position="56"/>
    </location>
</feature>
<dbReference type="AlphaFoldDB" id="A0A812U9W1"/>
<feature type="coiled-coil region" evidence="1">
    <location>
        <begin position="138"/>
        <end position="193"/>
    </location>
</feature>
<sequence>MAGGRYHVCKKCGPASWIFAAKVPKFPKCQWCGTKWPTTWSKPEPKPRPRKPKPNKVHDCLRKVWDTLPEEACVQLKEAGFEAQPARTEDVDLVALLQQHVGDLPKVIVDALPATPTPDPRQEGKEAGDVLRSSVGKLRDLGQRKLRLQEEIDTAKDNLRAMLHKMQDIQNAIEEAKVEVAKTTKEYEDKVLKHCAEEVNNGVESVLQAWGMLLPKSRRGSWKLLSPMKPSADACRSIQAFPRVYHRRRPRFCLT</sequence>
<comment type="caution">
    <text evidence="3">The sequence shown here is derived from an EMBL/GenBank/DDBJ whole genome shotgun (WGS) entry which is preliminary data.</text>
</comment>
<dbReference type="EMBL" id="CAJNDS010002677">
    <property type="protein sequence ID" value="CAE7562888.1"/>
    <property type="molecule type" value="Genomic_DNA"/>
</dbReference>
<proteinExistence type="predicted"/>
<protein>
    <submittedName>
        <fullName evidence="3">Uncharacterized protein</fullName>
    </submittedName>
</protein>
<evidence type="ECO:0000313" key="4">
    <source>
        <dbReference type="Proteomes" id="UP000604046"/>
    </source>
</evidence>
<organism evidence="3 4">
    <name type="scientific">Symbiodinium natans</name>
    <dbReference type="NCBI Taxonomy" id="878477"/>
    <lineage>
        <taxon>Eukaryota</taxon>
        <taxon>Sar</taxon>
        <taxon>Alveolata</taxon>
        <taxon>Dinophyceae</taxon>
        <taxon>Suessiales</taxon>
        <taxon>Symbiodiniaceae</taxon>
        <taxon>Symbiodinium</taxon>
    </lineage>
</organism>
<reference evidence="3" key="1">
    <citation type="submission" date="2021-02" db="EMBL/GenBank/DDBJ databases">
        <authorList>
            <person name="Dougan E. K."/>
            <person name="Rhodes N."/>
            <person name="Thang M."/>
            <person name="Chan C."/>
        </authorList>
    </citation>
    <scope>NUCLEOTIDE SEQUENCE</scope>
</reference>